<sequence>MVGMRFAVFVSICVLMLVLLTSTIINETRKGTTSLAHRSLSFFLVPNPVPFEPVPRVPSFVARGDASRNETPSATPPISRSKPAIVLLPASQANKGEGDRSGGFSKAKNAKKVGEQLTSRSGGQGGQVQNMTLNASSSSPVSPPSSSFPRGGEQHSTVGGSSRGRNSERAGPPAVQIGKARGGDRYGVREVRWRGNHYIQEGGILPYGVCGSDGDDREPGLDLSIESPIKLRSKSIQWGFTTLAANVWGESDEMGKPTGAKHVQVLLYHQMRGQLCPRMKSRYLHCVLYRGPLTYECRIGGGEWQDAWHRGDRNIADAMVAQEILHCNFTQGRWEEELKDRFTVEIRVKTFVGDPIEDKSAMKVEMCYMQVEKPWPLVVCTEPMYGMHLNSSFWFNHPWQRNNSFSLLDEFVTYHNMQGVKMQVHDHDGSLNISMHRYKGNPAVAYRRGWSMPALNFPWKTPSTQGTAYEAHAGTACMWEHRFRAKWIQLLHAADTFAFADKSNELIADVARNLDPQHVNSVAVPACVPASQEFPGSFSLT</sequence>
<evidence type="ECO:0000256" key="1">
    <source>
        <dbReference type="SAM" id="MobiDB-lite"/>
    </source>
</evidence>
<feature type="compositionally biased region" description="Polar residues" evidence="1">
    <location>
        <begin position="69"/>
        <end position="78"/>
    </location>
</feature>
<feature type="compositionally biased region" description="Polar residues" evidence="1">
    <location>
        <begin position="116"/>
        <end position="135"/>
    </location>
</feature>
<keyword evidence="2" id="KW-0732">Signal</keyword>
<proteinExistence type="predicted"/>
<feature type="compositionally biased region" description="Low complexity" evidence="1">
    <location>
        <begin position="136"/>
        <end position="149"/>
    </location>
</feature>
<evidence type="ECO:0000313" key="3">
    <source>
        <dbReference type="EMBL" id="CAD8746356.1"/>
    </source>
</evidence>
<feature type="chain" id="PRO_5031514048" description="Glycosyltransferase family 92 protein" evidence="2">
    <location>
        <begin position="24"/>
        <end position="541"/>
    </location>
</feature>
<dbReference type="AlphaFoldDB" id="A0A7S0XXI4"/>
<evidence type="ECO:0008006" key="4">
    <source>
        <dbReference type="Google" id="ProtNLM"/>
    </source>
</evidence>
<gene>
    <name evidence="3" type="ORF">HAND1043_LOCUS12853</name>
</gene>
<feature type="signal peptide" evidence="2">
    <location>
        <begin position="1"/>
        <end position="23"/>
    </location>
</feature>
<protein>
    <recommendedName>
        <fullName evidence="4">Glycosyltransferase family 92 protein</fullName>
    </recommendedName>
</protein>
<reference evidence="3" key="1">
    <citation type="submission" date="2021-01" db="EMBL/GenBank/DDBJ databases">
        <authorList>
            <person name="Corre E."/>
            <person name="Pelletier E."/>
            <person name="Niang G."/>
            <person name="Scheremetjew M."/>
            <person name="Finn R."/>
            <person name="Kale V."/>
            <person name="Holt S."/>
            <person name="Cochrane G."/>
            <person name="Meng A."/>
            <person name="Brown T."/>
            <person name="Cohen L."/>
        </authorList>
    </citation>
    <scope>NUCLEOTIDE SEQUENCE</scope>
    <source>
        <strain evidence="3">CCMP441</strain>
    </source>
</reference>
<evidence type="ECO:0000256" key="2">
    <source>
        <dbReference type="SAM" id="SignalP"/>
    </source>
</evidence>
<accession>A0A7S0XXI4</accession>
<name>A0A7S0XXI4_HEMAN</name>
<organism evidence="3">
    <name type="scientific">Hemiselmis andersenii</name>
    <name type="common">Cryptophyte alga</name>
    <dbReference type="NCBI Taxonomy" id="464988"/>
    <lineage>
        <taxon>Eukaryota</taxon>
        <taxon>Cryptophyceae</taxon>
        <taxon>Cryptomonadales</taxon>
        <taxon>Hemiselmidaceae</taxon>
        <taxon>Hemiselmis</taxon>
    </lineage>
</organism>
<feature type="region of interest" description="Disordered" evidence="1">
    <location>
        <begin position="62"/>
        <end position="182"/>
    </location>
</feature>
<feature type="compositionally biased region" description="Polar residues" evidence="1">
    <location>
        <begin position="154"/>
        <end position="164"/>
    </location>
</feature>
<dbReference type="EMBL" id="HBFK01020796">
    <property type="protein sequence ID" value="CAD8746356.1"/>
    <property type="molecule type" value="Transcribed_RNA"/>
</dbReference>